<evidence type="ECO:0000313" key="2">
    <source>
        <dbReference type="Proteomes" id="UP000244005"/>
    </source>
</evidence>
<organism evidence="1 2">
    <name type="scientific">Marchantia polymorpha</name>
    <name type="common">Common liverwort</name>
    <name type="synonym">Marchantia aquatica</name>
    <dbReference type="NCBI Taxonomy" id="3197"/>
    <lineage>
        <taxon>Eukaryota</taxon>
        <taxon>Viridiplantae</taxon>
        <taxon>Streptophyta</taxon>
        <taxon>Embryophyta</taxon>
        <taxon>Marchantiophyta</taxon>
        <taxon>Marchantiopsida</taxon>
        <taxon>Marchantiidae</taxon>
        <taxon>Marchantiales</taxon>
        <taxon>Marchantiaceae</taxon>
        <taxon>Marchantia</taxon>
    </lineage>
</organism>
<proteinExistence type="predicted"/>
<dbReference type="Proteomes" id="UP000244005">
    <property type="component" value="Unassembled WGS sequence"/>
</dbReference>
<name>A0A2R6WZU9_MARPO</name>
<dbReference type="AlphaFoldDB" id="A0A2R6WZU9"/>
<reference evidence="2" key="1">
    <citation type="journal article" date="2017" name="Cell">
        <title>Insights into land plant evolution garnered from the Marchantia polymorpha genome.</title>
        <authorList>
            <person name="Bowman J.L."/>
            <person name="Kohchi T."/>
            <person name="Yamato K.T."/>
            <person name="Jenkins J."/>
            <person name="Shu S."/>
            <person name="Ishizaki K."/>
            <person name="Yamaoka S."/>
            <person name="Nishihama R."/>
            <person name="Nakamura Y."/>
            <person name="Berger F."/>
            <person name="Adam C."/>
            <person name="Aki S.S."/>
            <person name="Althoff F."/>
            <person name="Araki T."/>
            <person name="Arteaga-Vazquez M.A."/>
            <person name="Balasubrmanian S."/>
            <person name="Barry K."/>
            <person name="Bauer D."/>
            <person name="Boehm C.R."/>
            <person name="Briginshaw L."/>
            <person name="Caballero-Perez J."/>
            <person name="Catarino B."/>
            <person name="Chen F."/>
            <person name="Chiyoda S."/>
            <person name="Chovatia M."/>
            <person name="Davies K.M."/>
            <person name="Delmans M."/>
            <person name="Demura T."/>
            <person name="Dierschke T."/>
            <person name="Dolan L."/>
            <person name="Dorantes-Acosta A.E."/>
            <person name="Eklund D.M."/>
            <person name="Florent S.N."/>
            <person name="Flores-Sandoval E."/>
            <person name="Fujiyama A."/>
            <person name="Fukuzawa H."/>
            <person name="Galik B."/>
            <person name="Grimanelli D."/>
            <person name="Grimwood J."/>
            <person name="Grossniklaus U."/>
            <person name="Hamada T."/>
            <person name="Haseloff J."/>
            <person name="Hetherington A.J."/>
            <person name="Higo A."/>
            <person name="Hirakawa Y."/>
            <person name="Hundley H.N."/>
            <person name="Ikeda Y."/>
            <person name="Inoue K."/>
            <person name="Inoue S.I."/>
            <person name="Ishida S."/>
            <person name="Jia Q."/>
            <person name="Kakita M."/>
            <person name="Kanazawa T."/>
            <person name="Kawai Y."/>
            <person name="Kawashima T."/>
            <person name="Kennedy M."/>
            <person name="Kinose K."/>
            <person name="Kinoshita T."/>
            <person name="Kohara Y."/>
            <person name="Koide E."/>
            <person name="Komatsu K."/>
            <person name="Kopischke S."/>
            <person name="Kubo M."/>
            <person name="Kyozuka J."/>
            <person name="Lagercrantz U."/>
            <person name="Lin S.S."/>
            <person name="Lindquist E."/>
            <person name="Lipzen A.M."/>
            <person name="Lu C.W."/>
            <person name="De Luna E."/>
            <person name="Martienssen R.A."/>
            <person name="Minamino N."/>
            <person name="Mizutani M."/>
            <person name="Mizutani M."/>
            <person name="Mochizuki N."/>
            <person name="Monte I."/>
            <person name="Mosher R."/>
            <person name="Nagasaki H."/>
            <person name="Nakagami H."/>
            <person name="Naramoto S."/>
            <person name="Nishitani K."/>
            <person name="Ohtani M."/>
            <person name="Okamoto T."/>
            <person name="Okumura M."/>
            <person name="Phillips J."/>
            <person name="Pollak B."/>
            <person name="Reinders A."/>
            <person name="Rovekamp M."/>
            <person name="Sano R."/>
            <person name="Sawa S."/>
            <person name="Schmid M.W."/>
            <person name="Shirakawa M."/>
            <person name="Solano R."/>
            <person name="Spunde A."/>
            <person name="Suetsugu N."/>
            <person name="Sugano S."/>
            <person name="Sugiyama A."/>
            <person name="Sun R."/>
            <person name="Suzuki Y."/>
            <person name="Takenaka M."/>
            <person name="Takezawa D."/>
            <person name="Tomogane H."/>
            <person name="Tsuzuki M."/>
            <person name="Ueda T."/>
            <person name="Umeda M."/>
            <person name="Ward J.M."/>
            <person name="Watanabe Y."/>
            <person name="Yazaki K."/>
            <person name="Yokoyama R."/>
            <person name="Yoshitake Y."/>
            <person name="Yotsui I."/>
            <person name="Zachgo S."/>
            <person name="Schmutz J."/>
        </authorList>
    </citation>
    <scope>NUCLEOTIDE SEQUENCE [LARGE SCALE GENOMIC DNA]</scope>
    <source>
        <strain evidence="2">Tak-1</strain>
    </source>
</reference>
<accession>A0A2R6WZU9</accession>
<dbReference type="EMBL" id="KZ772717">
    <property type="protein sequence ID" value="PTQ39382.1"/>
    <property type="molecule type" value="Genomic_DNA"/>
</dbReference>
<sequence length="112" mass="12827">MLPVRRTIELGFVSADCYGIHKERRWSTAITRAEWTRGVQRLPWTTVESKTARWTSAGMMITSMEEERESEVNPGAEARGWVRAAEAAKSVRIDHVVLQVNNLSMDLWICFC</sequence>
<keyword evidence="2" id="KW-1185">Reference proteome</keyword>
<evidence type="ECO:0000313" key="1">
    <source>
        <dbReference type="EMBL" id="PTQ39382.1"/>
    </source>
</evidence>
<protein>
    <submittedName>
        <fullName evidence="1">Uncharacterized protein</fullName>
    </submittedName>
</protein>
<gene>
    <name evidence="1" type="ORF">MARPO_0045s0051</name>
</gene>